<feature type="transmembrane region" description="Helical" evidence="13">
    <location>
        <begin position="454"/>
        <end position="478"/>
    </location>
</feature>
<keyword evidence="8 12" id="KW-0406">Ion transport</keyword>
<dbReference type="EMBL" id="OU895877">
    <property type="protein sequence ID" value="CAG9799851.1"/>
    <property type="molecule type" value="Genomic_DNA"/>
</dbReference>
<comment type="subcellular location">
    <subcellularLocation>
        <location evidence="1">Membrane</location>
        <topology evidence="1">Multi-pass membrane protein</topology>
    </subcellularLocation>
</comment>
<accession>A0A9N9WN87</accession>
<keyword evidence="6 13" id="KW-1133">Transmembrane helix</keyword>
<reference evidence="14" key="1">
    <citation type="submission" date="2022-01" db="EMBL/GenBank/DDBJ databases">
        <authorList>
            <person name="King R."/>
        </authorList>
    </citation>
    <scope>NUCLEOTIDE SEQUENCE</scope>
</reference>
<evidence type="ECO:0000256" key="8">
    <source>
        <dbReference type="ARBA" id="ARBA00023065"/>
    </source>
</evidence>
<evidence type="ECO:0000256" key="9">
    <source>
        <dbReference type="ARBA" id="ARBA00023136"/>
    </source>
</evidence>
<dbReference type="Pfam" id="PF00858">
    <property type="entry name" value="ASC"/>
    <property type="match status" value="1"/>
</dbReference>
<sequence>MIEQSFDLTSSFKNGRSNYVKILWIIMLCFSVFGLFYYVKECYEKLKVSPEILINEKLVNSRAIPFPAVTICPPFGVKKELLKDVVREYPTPFCYDFNALGSVKDLYLKSLNTSLKELFDAASPQISDVLDSCGLSGYPYYFKCDHVYTRILTNFGYCFTFNMLNFSSIFPEDITEDMSSYKKPYFKGWVEEVVDENDKESQLFYSKANENAWTLDAWSLEKGYASKNELVKPLRATLTQKLRTRTKQQFHDDFDICENVFKVIFHLPTEVPSSLNLAKEFGSSKSLSFSAHISKHDETLKQFPPEERGCYFEGEKKLKFFKSYTNNNCEHECMINYTLIKCDSVEYSMPRTKDIQMCDDDLSICFYNIFAGWPISFYTNETNQELYPDNPCDCMPSCTQIKYEFLEKEVDRETESIGTKSITLNMNFESSQILITTHYVTYKLHNFICDIGGLAGLFLGFSLLSMFEMVLNFFAIMFKIIAKLFRMPLNENEFDVVNEISVISSRTESNLTIVDLEDLD</sequence>
<gene>
    <name evidence="14" type="ORF">CHIRRI_LOCUS2809</name>
</gene>
<dbReference type="GO" id="GO:0005886">
    <property type="term" value="C:plasma membrane"/>
    <property type="evidence" value="ECO:0007669"/>
    <property type="project" value="TreeGrafter"/>
</dbReference>
<name>A0A9N9WN87_9DIPT</name>
<evidence type="ECO:0000256" key="6">
    <source>
        <dbReference type="ARBA" id="ARBA00022989"/>
    </source>
</evidence>
<evidence type="ECO:0000256" key="3">
    <source>
        <dbReference type="ARBA" id="ARBA00022448"/>
    </source>
</evidence>
<keyword evidence="3 12" id="KW-0813">Transport</keyword>
<dbReference type="AlphaFoldDB" id="A0A9N9WN87"/>
<dbReference type="InterPro" id="IPR001873">
    <property type="entry name" value="ENaC"/>
</dbReference>
<keyword evidence="4 12" id="KW-0894">Sodium channel</keyword>
<evidence type="ECO:0000256" key="12">
    <source>
        <dbReference type="RuleBase" id="RU000679"/>
    </source>
</evidence>
<dbReference type="PANTHER" id="PTHR11690:SF288">
    <property type="entry name" value="AMILORIDE-SENSITIVE NA+ CHANNEL-RELATED"/>
    <property type="match status" value="1"/>
</dbReference>
<evidence type="ECO:0000313" key="14">
    <source>
        <dbReference type="EMBL" id="CAG9799851.1"/>
    </source>
</evidence>
<keyword evidence="9 13" id="KW-0472">Membrane</keyword>
<dbReference type="Proteomes" id="UP001153620">
    <property type="component" value="Chromosome 1"/>
</dbReference>
<proteinExistence type="inferred from homology"/>
<comment type="similarity">
    <text evidence="2 12">Belongs to the amiloride-sensitive sodium channel (TC 1.A.6) family.</text>
</comment>
<evidence type="ECO:0000256" key="5">
    <source>
        <dbReference type="ARBA" id="ARBA00022692"/>
    </source>
</evidence>
<evidence type="ECO:0000256" key="13">
    <source>
        <dbReference type="SAM" id="Phobius"/>
    </source>
</evidence>
<evidence type="ECO:0000256" key="4">
    <source>
        <dbReference type="ARBA" id="ARBA00022461"/>
    </source>
</evidence>
<feature type="transmembrane region" description="Helical" evidence="13">
    <location>
        <begin position="21"/>
        <end position="39"/>
    </location>
</feature>
<organism evidence="14 15">
    <name type="scientific">Chironomus riparius</name>
    <dbReference type="NCBI Taxonomy" id="315576"/>
    <lineage>
        <taxon>Eukaryota</taxon>
        <taxon>Metazoa</taxon>
        <taxon>Ecdysozoa</taxon>
        <taxon>Arthropoda</taxon>
        <taxon>Hexapoda</taxon>
        <taxon>Insecta</taxon>
        <taxon>Pterygota</taxon>
        <taxon>Neoptera</taxon>
        <taxon>Endopterygota</taxon>
        <taxon>Diptera</taxon>
        <taxon>Nematocera</taxon>
        <taxon>Chironomoidea</taxon>
        <taxon>Chironomidae</taxon>
        <taxon>Chironominae</taxon>
        <taxon>Chironomus</taxon>
    </lineage>
</organism>
<reference evidence="14" key="2">
    <citation type="submission" date="2022-10" db="EMBL/GenBank/DDBJ databases">
        <authorList>
            <consortium name="ENA_rothamsted_submissions"/>
            <consortium name="culmorum"/>
            <person name="King R."/>
        </authorList>
    </citation>
    <scope>NUCLEOTIDE SEQUENCE</scope>
</reference>
<dbReference type="PANTHER" id="PTHR11690">
    <property type="entry name" value="AMILORIDE-SENSITIVE SODIUM CHANNEL-RELATED"/>
    <property type="match status" value="1"/>
</dbReference>
<evidence type="ECO:0000256" key="7">
    <source>
        <dbReference type="ARBA" id="ARBA00023053"/>
    </source>
</evidence>
<evidence type="ECO:0000256" key="1">
    <source>
        <dbReference type="ARBA" id="ARBA00004141"/>
    </source>
</evidence>
<evidence type="ECO:0000256" key="2">
    <source>
        <dbReference type="ARBA" id="ARBA00007193"/>
    </source>
</evidence>
<dbReference type="GO" id="GO:0015280">
    <property type="term" value="F:ligand-gated sodium channel activity"/>
    <property type="evidence" value="ECO:0007669"/>
    <property type="project" value="TreeGrafter"/>
</dbReference>
<protein>
    <submittedName>
        <fullName evidence="14">Uncharacterized protein</fullName>
    </submittedName>
</protein>
<keyword evidence="5 12" id="KW-0812">Transmembrane</keyword>
<evidence type="ECO:0000256" key="11">
    <source>
        <dbReference type="ARBA" id="ARBA00023303"/>
    </source>
</evidence>
<evidence type="ECO:0000256" key="10">
    <source>
        <dbReference type="ARBA" id="ARBA00023201"/>
    </source>
</evidence>
<dbReference type="Gene3D" id="2.60.470.10">
    <property type="entry name" value="Acid-sensing ion channels like domains"/>
    <property type="match status" value="1"/>
</dbReference>
<keyword evidence="15" id="KW-1185">Reference proteome</keyword>
<evidence type="ECO:0000313" key="15">
    <source>
        <dbReference type="Proteomes" id="UP001153620"/>
    </source>
</evidence>
<keyword evidence="7" id="KW-0915">Sodium</keyword>
<dbReference type="OrthoDB" id="7759848at2759"/>
<dbReference type="Gene3D" id="1.10.287.770">
    <property type="entry name" value="YojJ-like"/>
    <property type="match status" value="1"/>
</dbReference>
<keyword evidence="11 12" id="KW-0407">Ion channel</keyword>
<keyword evidence="10 12" id="KW-0739">Sodium transport</keyword>